<keyword evidence="7 9" id="KW-1133">Transmembrane helix</keyword>
<evidence type="ECO:0000256" key="1">
    <source>
        <dbReference type="ARBA" id="ARBA00004429"/>
    </source>
</evidence>
<reference evidence="11" key="1">
    <citation type="submission" date="2024-06" db="EMBL/GenBank/DDBJ databases">
        <authorList>
            <person name="Li T."/>
            <person name="Gao R."/>
        </authorList>
    </citation>
    <scope>NUCLEOTIDE SEQUENCE</scope>
    <source>
        <strain evidence="11">ZPR3</strain>
        <plasmid evidence="11">unnamed3</plasmid>
    </source>
</reference>
<dbReference type="InterPro" id="IPR043429">
    <property type="entry name" value="ArtM/GltK/GlnP/TcyL/YhdX-like"/>
</dbReference>
<dbReference type="CDD" id="cd06261">
    <property type="entry name" value="TM_PBP2"/>
    <property type="match status" value="1"/>
</dbReference>
<dbReference type="PANTHER" id="PTHR30614">
    <property type="entry name" value="MEMBRANE COMPONENT OF AMINO ACID ABC TRANSPORTER"/>
    <property type="match status" value="1"/>
</dbReference>
<dbReference type="SUPFAM" id="SSF161098">
    <property type="entry name" value="MetI-like"/>
    <property type="match status" value="1"/>
</dbReference>
<dbReference type="PANTHER" id="PTHR30614:SF0">
    <property type="entry name" value="L-CYSTINE TRANSPORT SYSTEM PERMEASE PROTEIN TCYL"/>
    <property type="match status" value="1"/>
</dbReference>
<keyword evidence="3 9" id="KW-0813">Transport</keyword>
<comment type="subcellular location">
    <subcellularLocation>
        <location evidence="1">Cell inner membrane</location>
        <topology evidence="1">Multi-pass membrane protein</topology>
    </subcellularLocation>
    <subcellularLocation>
        <location evidence="9">Cell membrane</location>
        <topology evidence="9">Multi-pass membrane protein</topology>
    </subcellularLocation>
</comment>
<evidence type="ECO:0000259" key="10">
    <source>
        <dbReference type="PROSITE" id="PS50928"/>
    </source>
</evidence>
<sequence>MSIIQVTSTQPSEQIDPGSLKVVPLRHPFRVAAISLVGLGLAGVAYAFYENPNLQWPVVGHYMFDPVIINGVKTTLLLTLVIMGCAVVLGTAVALMMLSPSKLLSVPARAYIWLFRGAPALVQIILWYNLSLIFKTVTLWIPGVGTVFSVSMNDVMTPITAAVVALSLHESGYMAEIIRGGLKAVAKGQTEAAISLGMTPSQLTRRIVLPQAMRIIIPPTGNEAINLLKMTSLVSVVAVQELLYSAQSIYARTFETMPLLLVVTCWYLIIVSILTFGQYHLELHFSRDEQPLQKKSFLGTLVKSAFNFRHKELAA</sequence>
<dbReference type="InterPro" id="IPR000515">
    <property type="entry name" value="MetI-like"/>
</dbReference>
<dbReference type="Gene3D" id="1.10.3720.10">
    <property type="entry name" value="MetI-like"/>
    <property type="match status" value="1"/>
</dbReference>
<feature type="transmembrane region" description="Helical" evidence="9">
    <location>
        <begin position="259"/>
        <end position="281"/>
    </location>
</feature>
<keyword evidence="8 9" id="KW-0472">Membrane</keyword>
<dbReference type="RefSeq" id="WP_349962916.1">
    <property type="nucleotide sequence ID" value="NZ_CP157963.1"/>
</dbReference>
<dbReference type="Pfam" id="PF00528">
    <property type="entry name" value="BPD_transp_1"/>
    <property type="match status" value="1"/>
</dbReference>
<evidence type="ECO:0000256" key="2">
    <source>
        <dbReference type="ARBA" id="ARBA00010072"/>
    </source>
</evidence>
<dbReference type="PROSITE" id="PS50928">
    <property type="entry name" value="ABC_TM1"/>
    <property type="match status" value="1"/>
</dbReference>
<dbReference type="GO" id="GO:0043190">
    <property type="term" value="C:ATP-binding cassette (ABC) transporter complex"/>
    <property type="evidence" value="ECO:0007669"/>
    <property type="project" value="InterPro"/>
</dbReference>
<feature type="transmembrane region" description="Helical" evidence="9">
    <location>
        <begin position="29"/>
        <end position="49"/>
    </location>
</feature>
<feature type="domain" description="ABC transmembrane type-1" evidence="10">
    <location>
        <begin position="72"/>
        <end position="275"/>
    </location>
</feature>
<evidence type="ECO:0000313" key="11">
    <source>
        <dbReference type="EMBL" id="XBT97720.1"/>
    </source>
</evidence>
<dbReference type="InterPro" id="IPR035906">
    <property type="entry name" value="MetI-like_sf"/>
</dbReference>
<evidence type="ECO:0000256" key="7">
    <source>
        <dbReference type="ARBA" id="ARBA00022989"/>
    </source>
</evidence>
<evidence type="ECO:0000256" key="5">
    <source>
        <dbReference type="ARBA" id="ARBA00022692"/>
    </source>
</evidence>
<dbReference type="EMBL" id="CP157963">
    <property type="protein sequence ID" value="XBT97720.1"/>
    <property type="molecule type" value="Genomic_DNA"/>
</dbReference>
<evidence type="ECO:0000256" key="3">
    <source>
        <dbReference type="ARBA" id="ARBA00022448"/>
    </source>
</evidence>
<protein>
    <submittedName>
        <fullName evidence="11">Amino acid ABC transporter permease</fullName>
    </submittedName>
</protein>
<feature type="transmembrane region" description="Helical" evidence="9">
    <location>
        <begin position="76"/>
        <end position="98"/>
    </location>
</feature>
<dbReference type="GO" id="GO:0022857">
    <property type="term" value="F:transmembrane transporter activity"/>
    <property type="evidence" value="ECO:0007669"/>
    <property type="project" value="InterPro"/>
</dbReference>
<feature type="transmembrane region" description="Helical" evidence="9">
    <location>
        <begin position="110"/>
        <end position="128"/>
    </location>
</feature>
<keyword evidence="11" id="KW-0614">Plasmid</keyword>
<organism evidence="11">
    <name type="scientific">Rhizobium sp. ZPR3</name>
    <dbReference type="NCBI Taxonomy" id="3158967"/>
    <lineage>
        <taxon>Bacteria</taxon>
        <taxon>Pseudomonadati</taxon>
        <taxon>Pseudomonadota</taxon>
        <taxon>Alphaproteobacteria</taxon>
        <taxon>Hyphomicrobiales</taxon>
        <taxon>Rhizobiaceae</taxon>
        <taxon>Rhizobium/Agrobacterium group</taxon>
        <taxon>Rhizobium</taxon>
    </lineage>
</organism>
<keyword evidence="4" id="KW-1003">Cell membrane</keyword>
<name>A0AAU7S5U9_9HYPH</name>
<evidence type="ECO:0000256" key="4">
    <source>
        <dbReference type="ARBA" id="ARBA00022475"/>
    </source>
</evidence>
<comment type="similarity">
    <text evidence="2">Belongs to the binding-protein-dependent transport system permease family. HisMQ subfamily.</text>
</comment>
<feature type="transmembrane region" description="Helical" evidence="9">
    <location>
        <begin position="140"/>
        <end position="168"/>
    </location>
</feature>
<gene>
    <name evidence="11" type="ORF">ABM479_33975</name>
</gene>
<evidence type="ECO:0000256" key="8">
    <source>
        <dbReference type="ARBA" id="ARBA00023136"/>
    </source>
</evidence>
<geneLocation type="plasmid" evidence="11">
    <name>unnamed3</name>
</geneLocation>
<dbReference type="NCBIfam" id="TIGR01726">
    <property type="entry name" value="HEQRo_perm_3TM"/>
    <property type="match status" value="1"/>
</dbReference>
<dbReference type="GO" id="GO:0006865">
    <property type="term" value="P:amino acid transport"/>
    <property type="evidence" value="ECO:0007669"/>
    <property type="project" value="UniProtKB-KW"/>
</dbReference>
<dbReference type="InterPro" id="IPR010065">
    <property type="entry name" value="AA_ABC_transptr_permease_3TM"/>
</dbReference>
<accession>A0AAU7S5U9</accession>
<evidence type="ECO:0000256" key="6">
    <source>
        <dbReference type="ARBA" id="ARBA00022970"/>
    </source>
</evidence>
<keyword evidence="5 9" id="KW-0812">Transmembrane</keyword>
<keyword evidence="6" id="KW-0029">Amino-acid transport</keyword>
<dbReference type="AlphaFoldDB" id="A0AAU7S5U9"/>
<proteinExistence type="inferred from homology"/>
<evidence type="ECO:0000256" key="9">
    <source>
        <dbReference type="RuleBase" id="RU363032"/>
    </source>
</evidence>